<dbReference type="NCBIfam" id="TIGR00847">
    <property type="entry name" value="ccoS"/>
    <property type="match status" value="1"/>
</dbReference>
<evidence type="ECO:0000313" key="3">
    <source>
        <dbReference type="Proteomes" id="UP000241190"/>
    </source>
</evidence>
<dbReference type="RefSeq" id="WP_045037995.1">
    <property type="nucleotide sequence ID" value="NZ_CAMQYU010000046.1"/>
</dbReference>
<dbReference type="Proteomes" id="UP000241190">
    <property type="component" value="Unassembled WGS sequence"/>
</dbReference>
<dbReference type="InterPro" id="IPR004714">
    <property type="entry name" value="Cyt_oxidase_maturation_cbb3"/>
</dbReference>
<dbReference type="GeneID" id="93548358"/>
<dbReference type="Pfam" id="PF03597">
    <property type="entry name" value="FixS"/>
    <property type="match status" value="1"/>
</dbReference>
<organism evidence="2 3">
    <name type="scientific">Photobacterium iliopiscarium</name>
    <dbReference type="NCBI Taxonomy" id="56192"/>
    <lineage>
        <taxon>Bacteria</taxon>
        <taxon>Pseudomonadati</taxon>
        <taxon>Pseudomonadota</taxon>
        <taxon>Gammaproteobacteria</taxon>
        <taxon>Vibrionales</taxon>
        <taxon>Vibrionaceae</taxon>
        <taxon>Photobacterium</taxon>
    </lineage>
</organism>
<evidence type="ECO:0000256" key="1">
    <source>
        <dbReference type="SAM" id="Phobius"/>
    </source>
</evidence>
<reference evidence="2 3" key="1">
    <citation type="submission" date="2018-03" db="EMBL/GenBank/DDBJ databases">
        <title>Whole genome sequencing of Histamine producing bacteria.</title>
        <authorList>
            <person name="Butler K."/>
        </authorList>
    </citation>
    <scope>NUCLEOTIDE SEQUENCE [LARGE SCALE GENOMIC DNA]</scope>
    <source>
        <strain evidence="2 3">ATCC 51761</strain>
    </source>
</reference>
<gene>
    <name evidence="2" type="primary">ccoS</name>
    <name evidence="2" type="ORF">C9J52_07390</name>
</gene>
<dbReference type="PANTHER" id="PTHR41532">
    <property type="entry name" value="FIXS PROTEIN"/>
    <property type="match status" value="1"/>
</dbReference>
<accession>A0ABX5GU45</accession>
<protein>
    <submittedName>
        <fullName evidence="2">Cbb3-type cytochrome oxidase assembly protein CcoS</fullName>
    </submittedName>
</protein>
<keyword evidence="3" id="KW-1185">Reference proteome</keyword>
<dbReference type="EMBL" id="PYOP01000009">
    <property type="protein sequence ID" value="PSW98292.1"/>
    <property type="molecule type" value="Genomic_DNA"/>
</dbReference>
<proteinExistence type="predicted"/>
<name>A0ABX5GU45_9GAMM</name>
<keyword evidence="1" id="KW-0472">Membrane</keyword>
<keyword evidence="1" id="KW-1133">Transmembrane helix</keyword>
<comment type="caution">
    <text evidence="2">The sequence shown here is derived from an EMBL/GenBank/DDBJ whole genome shotgun (WGS) entry which is preliminary data.</text>
</comment>
<feature type="transmembrane region" description="Helical" evidence="1">
    <location>
        <begin position="6"/>
        <end position="26"/>
    </location>
</feature>
<dbReference type="PANTHER" id="PTHR41532:SF1">
    <property type="entry name" value="FIXS PROTEIN"/>
    <property type="match status" value="1"/>
</dbReference>
<keyword evidence="1" id="KW-0812">Transmembrane</keyword>
<sequence length="69" mass="7927">MASLYILIPIALFFICLTIVVFLWAVRSNQFEDLEHQGYNILFDDDVEKPLQTSKKHPSIGSISNNDRT</sequence>
<evidence type="ECO:0000313" key="2">
    <source>
        <dbReference type="EMBL" id="PSW98292.1"/>
    </source>
</evidence>